<dbReference type="HOGENOM" id="CLU_032690_0_0_11"/>
<dbReference type="RefSeq" id="WP_078957217.1">
    <property type="nucleotide sequence ID" value="NZ_BAABDR010000100.1"/>
</dbReference>
<proteinExistence type="inferred from homology"/>
<reference evidence="6 7" key="2">
    <citation type="submission" date="2021-03" db="EMBL/GenBank/DDBJ databases">
        <title>Genomic Encyclopedia of Type Strains, Phase IV (KMG-IV): sequencing the most valuable type-strain genomes for metagenomic binning, comparative biology and taxonomic classification.</title>
        <authorList>
            <person name="Goeker M."/>
        </authorList>
    </citation>
    <scope>NUCLEOTIDE SEQUENCE [LARGE SCALE GENOMIC DNA]</scope>
    <source>
        <strain evidence="6 7">DSM 41954</strain>
    </source>
</reference>
<comment type="similarity">
    <text evidence="1">Belongs to the C/M/P thioester hydrolase family.</text>
</comment>
<organism evidence="5">
    <name type="scientific">Streptomyces iranensis</name>
    <dbReference type="NCBI Taxonomy" id="576784"/>
    <lineage>
        <taxon>Bacteria</taxon>
        <taxon>Bacillati</taxon>
        <taxon>Actinomycetota</taxon>
        <taxon>Actinomycetes</taxon>
        <taxon>Kitasatosporales</taxon>
        <taxon>Streptomycetaceae</taxon>
        <taxon>Streptomyces</taxon>
        <taxon>Streptomyces violaceusniger group</taxon>
    </lineage>
</organism>
<reference evidence="5" key="1">
    <citation type="submission" date="2014-05" db="EMBL/GenBank/DDBJ databases">
        <authorList>
            <person name="Horn Fabian"/>
        </authorList>
    </citation>
    <scope>NUCLEOTIDE SEQUENCE</scope>
</reference>
<dbReference type="GO" id="GO:0009062">
    <property type="term" value="P:fatty acid catabolic process"/>
    <property type="evidence" value="ECO:0007669"/>
    <property type="project" value="TreeGrafter"/>
</dbReference>
<dbReference type="EMBL" id="JAGGLR010000012">
    <property type="protein sequence ID" value="MBP2063505.1"/>
    <property type="molecule type" value="Genomic_DNA"/>
</dbReference>
<evidence type="ECO:0000256" key="1">
    <source>
        <dbReference type="ARBA" id="ARBA00006538"/>
    </source>
</evidence>
<dbReference type="GO" id="GO:0047617">
    <property type="term" value="F:fatty acyl-CoA hydrolase activity"/>
    <property type="evidence" value="ECO:0007669"/>
    <property type="project" value="InterPro"/>
</dbReference>
<dbReference type="EC" id="3.1.2.-" evidence="6"/>
<feature type="domain" description="Acyl-CoA thioesterase 2 C-terminal" evidence="3">
    <location>
        <begin position="176"/>
        <end position="296"/>
    </location>
</feature>
<gene>
    <name evidence="6" type="ORF">J2Z30_004526</name>
    <name evidence="5" type="ORF">SIRAN9885</name>
</gene>
<dbReference type="InterPro" id="IPR042171">
    <property type="entry name" value="Acyl-CoA_hotdog"/>
</dbReference>
<evidence type="ECO:0000259" key="3">
    <source>
        <dbReference type="Pfam" id="PF02551"/>
    </source>
</evidence>
<dbReference type="Pfam" id="PF02551">
    <property type="entry name" value="Acyl_CoA_thio"/>
    <property type="match status" value="1"/>
</dbReference>
<dbReference type="EMBL" id="LK022848">
    <property type="protein sequence ID" value="CDR17919.1"/>
    <property type="molecule type" value="Genomic_DNA"/>
</dbReference>
<keyword evidence="7" id="KW-1185">Reference proteome</keyword>
<name>A0A061A6D0_9ACTN</name>
<evidence type="ECO:0000313" key="5">
    <source>
        <dbReference type="EMBL" id="CDR17919.1"/>
    </source>
</evidence>
<dbReference type="GO" id="GO:0006637">
    <property type="term" value="P:acyl-CoA metabolic process"/>
    <property type="evidence" value="ECO:0007669"/>
    <property type="project" value="InterPro"/>
</dbReference>
<accession>A0A061A6D0</accession>
<evidence type="ECO:0000259" key="4">
    <source>
        <dbReference type="Pfam" id="PF13622"/>
    </source>
</evidence>
<evidence type="ECO:0000313" key="6">
    <source>
        <dbReference type="EMBL" id="MBP2063505.1"/>
    </source>
</evidence>
<sequence>MTEAETPPAGSHRDLPGRTGSLAELLGLEQVERHSFRGLSRRGGMHRKFGGEIAGQAAMAAGLTVARERTLHSAHTHFLREGNSDAPVTYRVRPVRDGTSISTRHVDGLQDGHLICQLTASFQREGAGFDHQIPRASAPPPEQLPTVEELLRDDPENLAWAQAVMARGSVEFRFPIPPNRVVASRGASTPPRQRIWIRARAPLPGDPLMHRAALLYLSDYLLLSVAATHHGVIPQDPGIQFATIDHSVWFHHFRRADEWLLHEQESPWAGQGLALCRGFLFDRDGALVASTQQQGLLRRRDSGVRVPG</sequence>
<dbReference type="CDD" id="cd03445">
    <property type="entry name" value="Thioesterase_II_repeat2"/>
    <property type="match status" value="1"/>
</dbReference>
<dbReference type="InterPro" id="IPR029069">
    <property type="entry name" value="HotDog_dom_sf"/>
</dbReference>
<evidence type="ECO:0000256" key="2">
    <source>
        <dbReference type="ARBA" id="ARBA00022801"/>
    </source>
</evidence>
<dbReference type="Proteomes" id="UP000756710">
    <property type="component" value="Unassembled WGS sequence"/>
</dbReference>
<dbReference type="PANTHER" id="PTHR11066">
    <property type="entry name" value="ACYL-COA THIOESTERASE"/>
    <property type="match status" value="1"/>
</dbReference>
<dbReference type="CDD" id="cd03444">
    <property type="entry name" value="Thioesterase_II_repeat1"/>
    <property type="match status" value="1"/>
</dbReference>
<dbReference type="Pfam" id="PF13622">
    <property type="entry name" value="4HBT_3"/>
    <property type="match status" value="1"/>
</dbReference>
<keyword evidence="2 6" id="KW-0378">Hydrolase</keyword>
<dbReference type="SUPFAM" id="SSF54637">
    <property type="entry name" value="Thioesterase/thiol ester dehydrase-isomerase"/>
    <property type="match status" value="2"/>
</dbReference>
<dbReference type="InterPro" id="IPR003703">
    <property type="entry name" value="Acyl_CoA_thio"/>
</dbReference>
<dbReference type="Gene3D" id="2.40.160.210">
    <property type="entry name" value="Acyl-CoA thioesterase, double hotdog domain"/>
    <property type="match status" value="1"/>
</dbReference>
<dbReference type="AlphaFoldDB" id="A0A061A6D0"/>
<protein>
    <submittedName>
        <fullName evidence="5">Acyl-CoA thioesterase II</fullName>
    </submittedName>
    <submittedName>
        <fullName evidence="6">Acyl-CoA thioesterase-2</fullName>
        <ecNumber evidence="6">3.1.2.-</ecNumber>
    </submittedName>
</protein>
<dbReference type="GeneID" id="32470648"/>
<dbReference type="InterPro" id="IPR049449">
    <property type="entry name" value="TesB_ACOT8-like_N"/>
</dbReference>
<dbReference type="InterPro" id="IPR025652">
    <property type="entry name" value="TesB_C"/>
</dbReference>
<feature type="domain" description="Acyl-CoA thioesterase-like N-terminal HotDog" evidence="4">
    <location>
        <begin position="48"/>
        <end position="123"/>
    </location>
</feature>
<evidence type="ECO:0000313" key="7">
    <source>
        <dbReference type="Proteomes" id="UP000756710"/>
    </source>
</evidence>
<dbReference type="PANTHER" id="PTHR11066:SF34">
    <property type="entry name" value="ACYL-COENZYME A THIOESTERASE 8"/>
    <property type="match status" value="1"/>
</dbReference>